<organism evidence="3 4">
    <name type="scientific">Tibeticola sediminis</name>
    <dbReference type="NCBI Taxonomy" id="1917811"/>
    <lineage>
        <taxon>Bacteria</taxon>
        <taxon>Pseudomonadati</taxon>
        <taxon>Pseudomonadota</taxon>
        <taxon>Betaproteobacteria</taxon>
        <taxon>Burkholderiales</taxon>
        <taxon>Comamonadaceae</taxon>
        <taxon>Tibeticola</taxon>
    </lineage>
</organism>
<feature type="coiled-coil region" evidence="1">
    <location>
        <begin position="48"/>
        <end position="93"/>
    </location>
</feature>
<evidence type="ECO:0000256" key="1">
    <source>
        <dbReference type="SAM" id="Coils"/>
    </source>
</evidence>
<sequence length="174" mass="18201">MIPLPTVWIAAAALAAGAAGGYALASKVSASETAQAEARLARCEAGRAEDARAAAERTAALLARAQDADRAAAEKLAAQKAAFDKRLKEVRREIYSLSTGRECLSGALRLRLNRAIAGADDLPARPGGADPAAPEPADDTAVAQWIANAASAYDDCRARIDAIRHWDEVTHDGR</sequence>
<gene>
    <name evidence="3" type="ORF">EDC62_0214</name>
</gene>
<evidence type="ECO:0000313" key="4">
    <source>
        <dbReference type="Proteomes" id="UP000272193"/>
    </source>
</evidence>
<accession>A0A3N4UQL7</accession>
<reference evidence="3 4" key="1">
    <citation type="submission" date="2018-11" db="EMBL/GenBank/DDBJ databases">
        <title>Genomic Encyclopedia of Type Strains, Phase IV (KMG-IV): sequencing the most valuable type-strain genomes for metagenomic binning, comparative biology and taxonomic classification.</title>
        <authorList>
            <person name="Goeker M."/>
        </authorList>
    </citation>
    <scope>NUCLEOTIDE SEQUENCE [LARGE SCALE GENOMIC DNA]</scope>
    <source>
        <strain evidence="3 4">DSM 101684</strain>
    </source>
</reference>
<comment type="caution">
    <text evidence="3">The sequence shown here is derived from an EMBL/GenBank/DDBJ whole genome shotgun (WGS) entry which is preliminary data.</text>
</comment>
<dbReference type="OrthoDB" id="9157456at2"/>
<name>A0A3N4UQL7_9BURK</name>
<feature type="chain" id="PRO_5017973152" description="Bacteriophage Rz lysis protein" evidence="2">
    <location>
        <begin position="26"/>
        <end position="174"/>
    </location>
</feature>
<dbReference type="AlphaFoldDB" id="A0A3N4UQL7"/>
<feature type="signal peptide" evidence="2">
    <location>
        <begin position="1"/>
        <end position="25"/>
    </location>
</feature>
<keyword evidence="2" id="KW-0732">Signal</keyword>
<evidence type="ECO:0000313" key="3">
    <source>
        <dbReference type="EMBL" id="RPE72523.1"/>
    </source>
</evidence>
<evidence type="ECO:0000256" key="2">
    <source>
        <dbReference type="SAM" id="SignalP"/>
    </source>
</evidence>
<dbReference type="EMBL" id="RKQL01000001">
    <property type="protein sequence ID" value="RPE72523.1"/>
    <property type="molecule type" value="Genomic_DNA"/>
</dbReference>
<proteinExistence type="predicted"/>
<dbReference type="Proteomes" id="UP000272193">
    <property type="component" value="Unassembled WGS sequence"/>
</dbReference>
<dbReference type="RefSeq" id="WP_124219500.1">
    <property type="nucleotide sequence ID" value="NZ_RKQL01000001.1"/>
</dbReference>
<protein>
    <recommendedName>
        <fullName evidence="5">Bacteriophage Rz lysis protein</fullName>
    </recommendedName>
</protein>
<keyword evidence="4" id="KW-1185">Reference proteome</keyword>
<evidence type="ECO:0008006" key="5">
    <source>
        <dbReference type="Google" id="ProtNLM"/>
    </source>
</evidence>
<keyword evidence="1" id="KW-0175">Coiled coil</keyword>